<dbReference type="EMBL" id="VHSH01000003">
    <property type="protein sequence ID" value="TQV80337.1"/>
    <property type="molecule type" value="Genomic_DNA"/>
</dbReference>
<keyword evidence="2" id="KW-1185">Reference proteome</keyword>
<dbReference type="AlphaFoldDB" id="A0A545TSZ4"/>
<evidence type="ECO:0000313" key="1">
    <source>
        <dbReference type="EMBL" id="TQV80337.1"/>
    </source>
</evidence>
<sequence>MAKQWKPTPAQRALMDKVRGGNPVCVEKDGENACGLAYYYANGGHRPSPKTVQSLIKHGALIPQADGLFGDSQSFTLAETSA</sequence>
<comment type="caution">
    <text evidence="1">The sequence shown here is derived from an EMBL/GenBank/DDBJ whole genome shotgun (WGS) entry which is preliminary data.</text>
</comment>
<proteinExistence type="predicted"/>
<evidence type="ECO:0000313" key="2">
    <source>
        <dbReference type="Proteomes" id="UP000315252"/>
    </source>
</evidence>
<name>A0A545TSZ4_9PROT</name>
<organism evidence="1 2">
    <name type="scientific">Denitrobaculum tricleocarpae</name>
    <dbReference type="NCBI Taxonomy" id="2591009"/>
    <lineage>
        <taxon>Bacteria</taxon>
        <taxon>Pseudomonadati</taxon>
        <taxon>Pseudomonadota</taxon>
        <taxon>Alphaproteobacteria</taxon>
        <taxon>Rhodospirillales</taxon>
        <taxon>Rhodospirillaceae</taxon>
        <taxon>Denitrobaculum</taxon>
    </lineage>
</organism>
<gene>
    <name evidence="1" type="ORF">FKG95_09080</name>
</gene>
<accession>A0A545TSZ4</accession>
<dbReference type="RefSeq" id="WP_142896050.1">
    <property type="nucleotide sequence ID" value="NZ_ML660054.1"/>
</dbReference>
<reference evidence="1 2" key="1">
    <citation type="submission" date="2019-06" db="EMBL/GenBank/DDBJ databases">
        <title>Whole genome sequence for Rhodospirillaceae sp. R148.</title>
        <authorList>
            <person name="Wang G."/>
        </authorList>
    </citation>
    <scope>NUCLEOTIDE SEQUENCE [LARGE SCALE GENOMIC DNA]</scope>
    <source>
        <strain evidence="1 2">R148</strain>
    </source>
</reference>
<dbReference type="Proteomes" id="UP000315252">
    <property type="component" value="Unassembled WGS sequence"/>
</dbReference>
<protein>
    <submittedName>
        <fullName evidence="1">Uncharacterized protein</fullName>
    </submittedName>
</protein>